<dbReference type="PROSITE" id="PS50096">
    <property type="entry name" value="IQ"/>
    <property type="match status" value="3"/>
</dbReference>
<sequence>LWRDKPRMFAEKACHKCLEKEKFALGKTKIFFRTGQVALLERIRVETLSASAILIQSCWRGFVARRKFLVLRKSLLTIQLRYEKSAVIIQKYWRGYLVRRASIERRKKIVLVQCCVRRWLARRRLRELKIESRSVLHLQKLNTGLENKIIDLKMKLDLMTAERNRLARAEVTLEKLRAEMGILEAER</sequence>
<dbReference type="GO" id="GO:0015629">
    <property type="term" value="C:actin cytoskeleton"/>
    <property type="evidence" value="ECO:0007669"/>
    <property type="project" value="TreeGrafter"/>
</dbReference>
<dbReference type="FunFam" id="1.20.5.190:FF:000001">
    <property type="entry name" value="unconventional myosin-Va"/>
    <property type="match status" value="1"/>
</dbReference>
<dbReference type="WBParaSite" id="HPBE_0000227101-mRNA-1">
    <property type="protein sequence ID" value="HPBE_0000227101-mRNA-1"/>
    <property type="gene ID" value="HPBE_0000227101"/>
</dbReference>
<evidence type="ECO:0000256" key="2">
    <source>
        <dbReference type="ARBA" id="ARBA00023054"/>
    </source>
</evidence>
<accession>A0A183F7X9</accession>
<evidence type="ECO:0000313" key="4">
    <source>
        <dbReference type="Proteomes" id="UP000050761"/>
    </source>
</evidence>
<dbReference type="PANTHER" id="PTHR13140">
    <property type="entry name" value="MYOSIN"/>
    <property type="match status" value="1"/>
</dbReference>
<dbReference type="SMART" id="SM00015">
    <property type="entry name" value="IQ"/>
    <property type="match status" value="3"/>
</dbReference>
<dbReference type="InterPro" id="IPR000048">
    <property type="entry name" value="IQ_motif_EF-hand-BS"/>
</dbReference>
<dbReference type="GO" id="GO:0007015">
    <property type="term" value="P:actin filament organization"/>
    <property type="evidence" value="ECO:0007669"/>
    <property type="project" value="TreeGrafter"/>
</dbReference>
<dbReference type="GO" id="GO:0005737">
    <property type="term" value="C:cytoplasm"/>
    <property type="evidence" value="ECO:0007669"/>
    <property type="project" value="TreeGrafter"/>
</dbReference>
<evidence type="ECO:0000313" key="5">
    <source>
        <dbReference type="WBParaSite" id="HPBE_0000227101-mRNA-1"/>
    </source>
</evidence>
<evidence type="ECO:0000256" key="3">
    <source>
        <dbReference type="SAM" id="Coils"/>
    </source>
</evidence>
<feature type="coiled-coil region" evidence="3">
    <location>
        <begin position="142"/>
        <end position="186"/>
    </location>
</feature>
<dbReference type="GO" id="GO:0051015">
    <property type="term" value="F:actin filament binding"/>
    <property type="evidence" value="ECO:0007669"/>
    <property type="project" value="TreeGrafter"/>
</dbReference>
<organism evidence="4 5">
    <name type="scientific">Heligmosomoides polygyrus</name>
    <name type="common">Parasitic roundworm</name>
    <dbReference type="NCBI Taxonomy" id="6339"/>
    <lineage>
        <taxon>Eukaryota</taxon>
        <taxon>Metazoa</taxon>
        <taxon>Ecdysozoa</taxon>
        <taxon>Nematoda</taxon>
        <taxon>Chromadorea</taxon>
        <taxon>Rhabditida</taxon>
        <taxon>Rhabditina</taxon>
        <taxon>Rhabditomorpha</taxon>
        <taxon>Strongyloidea</taxon>
        <taxon>Heligmosomidae</taxon>
        <taxon>Heligmosomoides</taxon>
    </lineage>
</organism>
<proteinExistence type="predicted"/>
<reference evidence="5" key="1">
    <citation type="submission" date="2019-09" db="UniProtKB">
        <authorList>
            <consortium name="WormBaseParasite"/>
        </authorList>
    </citation>
    <scope>IDENTIFICATION</scope>
</reference>
<keyword evidence="4" id="KW-1185">Reference proteome</keyword>
<name>A0A183F7X9_HELPZ</name>
<dbReference type="Gene3D" id="1.20.5.190">
    <property type="match status" value="2"/>
</dbReference>
<dbReference type="PANTHER" id="PTHR13140:SF706">
    <property type="entry name" value="DILUTE CLASS UNCONVENTIONAL MYOSIN, ISOFORM C"/>
    <property type="match status" value="1"/>
</dbReference>
<dbReference type="Pfam" id="PF00612">
    <property type="entry name" value="IQ"/>
    <property type="match status" value="3"/>
</dbReference>
<dbReference type="InterPro" id="IPR027417">
    <property type="entry name" value="P-loop_NTPase"/>
</dbReference>
<keyword evidence="2 3" id="KW-0175">Coiled coil</keyword>
<dbReference type="Gene3D" id="3.30.70.1590">
    <property type="match status" value="1"/>
</dbReference>
<dbReference type="Proteomes" id="UP000050761">
    <property type="component" value="Unassembled WGS sequence"/>
</dbReference>
<protein>
    <submittedName>
        <fullName evidence="5">Myosin motor domain-containing protein</fullName>
    </submittedName>
</protein>
<dbReference type="GO" id="GO:0000146">
    <property type="term" value="F:microfilament motor activity"/>
    <property type="evidence" value="ECO:0007669"/>
    <property type="project" value="TreeGrafter"/>
</dbReference>
<keyword evidence="1" id="KW-0677">Repeat</keyword>
<dbReference type="AlphaFoldDB" id="A0A183F7X9"/>
<dbReference type="GO" id="GO:0016020">
    <property type="term" value="C:membrane"/>
    <property type="evidence" value="ECO:0007669"/>
    <property type="project" value="TreeGrafter"/>
</dbReference>
<evidence type="ECO:0000256" key="1">
    <source>
        <dbReference type="ARBA" id="ARBA00022737"/>
    </source>
</evidence>
<dbReference type="SUPFAM" id="SSF52540">
    <property type="entry name" value="P-loop containing nucleoside triphosphate hydrolases"/>
    <property type="match status" value="2"/>
</dbReference>